<organism evidence="9 10">
    <name type="scientific">Candidatus Scalindua brodae</name>
    <dbReference type="NCBI Taxonomy" id="237368"/>
    <lineage>
        <taxon>Bacteria</taxon>
        <taxon>Pseudomonadati</taxon>
        <taxon>Planctomycetota</taxon>
        <taxon>Candidatus Brocadiia</taxon>
        <taxon>Candidatus Brocadiales</taxon>
        <taxon>Candidatus Scalinduaceae</taxon>
        <taxon>Candidatus Scalindua</taxon>
    </lineage>
</organism>
<comment type="subcellular location">
    <subcellularLocation>
        <location evidence="1">Cell membrane</location>
        <topology evidence="1">Multi-pass membrane protein</topology>
    </subcellularLocation>
</comment>
<gene>
    <name evidence="9" type="ORF">SCABRO_03387</name>
</gene>
<evidence type="ECO:0000256" key="3">
    <source>
        <dbReference type="ARBA" id="ARBA00022670"/>
    </source>
</evidence>
<dbReference type="GO" id="GO:0006508">
    <property type="term" value="P:proteolysis"/>
    <property type="evidence" value="ECO:0007669"/>
    <property type="project" value="UniProtKB-KW"/>
</dbReference>
<sequence>MKNTKHAKLDYRSITLVGIIGILLFVIYQRPITWVFAECYKRGEYSHGLLVPFISLFLIVRIWQSLSFATETTYKIRWPISLMTIALLVQLICLRAEIYFISAWSCILLIFSLVWYFQGKENARKLAFPIFFLLVMVPLPGLFIDTATFPLKLLAAEVACRISEILGIVVVRDGVTLFLSQGSLLVGNPCSGIRSLLALSTCAILFSYIMPGSLTRRIILVFTSIPIAVFTNITRVTVLCIVASYKGTEIATGTFHDVSGFIMSIFGIIIIGLIGKYWLCPAIGKKA</sequence>
<dbReference type="InterPro" id="IPR026392">
    <property type="entry name" value="Exo/Archaeosortase_dom"/>
</dbReference>
<evidence type="ECO:0000256" key="4">
    <source>
        <dbReference type="ARBA" id="ARBA00022692"/>
    </source>
</evidence>
<keyword evidence="4 8" id="KW-0812">Transmembrane</keyword>
<feature type="transmembrane region" description="Helical" evidence="8">
    <location>
        <begin position="126"/>
        <end position="144"/>
    </location>
</feature>
<dbReference type="NCBIfam" id="TIGR04178">
    <property type="entry name" value="exo_archaeo"/>
    <property type="match status" value="1"/>
</dbReference>
<dbReference type="GO" id="GO:0005886">
    <property type="term" value="C:plasma membrane"/>
    <property type="evidence" value="ECO:0007669"/>
    <property type="project" value="UniProtKB-SubCell"/>
</dbReference>
<keyword evidence="6 8" id="KW-1133">Transmembrane helix</keyword>
<dbReference type="eggNOG" id="COG1269">
    <property type="taxonomic scope" value="Bacteria"/>
</dbReference>
<keyword evidence="5" id="KW-0378">Hydrolase</keyword>
<evidence type="ECO:0000256" key="2">
    <source>
        <dbReference type="ARBA" id="ARBA00022475"/>
    </source>
</evidence>
<protein>
    <submittedName>
        <fullName evidence="9">Putative exosortase</fullName>
    </submittedName>
</protein>
<evidence type="ECO:0000256" key="5">
    <source>
        <dbReference type="ARBA" id="ARBA00022801"/>
    </source>
</evidence>
<accession>A0A0B0EIE5</accession>
<dbReference type="GO" id="GO:0008233">
    <property type="term" value="F:peptidase activity"/>
    <property type="evidence" value="ECO:0007669"/>
    <property type="project" value="UniProtKB-KW"/>
</dbReference>
<evidence type="ECO:0000256" key="1">
    <source>
        <dbReference type="ARBA" id="ARBA00004651"/>
    </source>
</evidence>
<comment type="caution">
    <text evidence="9">The sequence shown here is derived from an EMBL/GenBank/DDBJ whole genome shotgun (WGS) entry which is preliminary data.</text>
</comment>
<reference evidence="9 10" key="1">
    <citation type="submission" date="2014-10" db="EMBL/GenBank/DDBJ databases">
        <title>Draft genome of anammox bacterium scalindua brodae, obtained using differential coverage binning of sequence data from two enrichment reactors.</title>
        <authorList>
            <person name="Speth D.R."/>
            <person name="Russ L."/>
            <person name="Kartal B."/>
            <person name="Op den Camp H.J."/>
            <person name="Dutilh B.E."/>
            <person name="Jetten M.S."/>
        </authorList>
    </citation>
    <scope>NUCLEOTIDE SEQUENCE [LARGE SCALE GENOMIC DNA]</scope>
    <source>
        <strain evidence="9">RU1</strain>
    </source>
</reference>
<dbReference type="AlphaFoldDB" id="A0A0B0EIE5"/>
<evidence type="ECO:0000313" key="10">
    <source>
        <dbReference type="Proteomes" id="UP000030652"/>
    </source>
</evidence>
<dbReference type="Pfam" id="PF09721">
    <property type="entry name" value="Exosortase_EpsH"/>
    <property type="match status" value="1"/>
</dbReference>
<feature type="transmembrane region" description="Helical" evidence="8">
    <location>
        <begin position="218"/>
        <end position="246"/>
    </location>
</feature>
<name>A0A0B0EIE5_9BACT</name>
<evidence type="ECO:0000313" key="9">
    <source>
        <dbReference type="EMBL" id="KHE90858.1"/>
    </source>
</evidence>
<dbReference type="InterPro" id="IPR019127">
    <property type="entry name" value="Exosortase"/>
</dbReference>
<evidence type="ECO:0000256" key="8">
    <source>
        <dbReference type="SAM" id="Phobius"/>
    </source>
</evidence>
<evidence type="ECO:0000256" key="6">
    <source>
        <dbReference type="ARBA" id="ARBA00022989"/>
    </source>
</evidence>
<keyword evidence="7 8" id="KW-0472">Membrane</keyword>
<keyword evidence="2" id="KW-1003">Cell membrane</keyword>
<feature type="transmembrane region" description="Helical" evidence="8">
    <location>
        <begin position="9"/>
        <end position="28"/>
    </location>
</feature>
<feature type="transmembrane region" description="Helical" evidence="8">
    <location>
        <begin position="258"/>
        <end position="279"/>
    </location>
</feature>
<feature type="transmembrane region" description="Helical" evidence="8">
    <location>
        <begin position="98"/>
        <end position="117"/>
    </location>
</feature>
<dbReference type="NCBIfam" id="TIGR02602">
    <property type="entry name" value="8TM_EpsH"/>
    <property type="match status" value="1"/>
</dbReference>
<feature type="transmembrane region" description="Helical" evidence="8">
    <location>
        <begin position="76"/>
        <end position="92"/>
    </location>
</feature>
<feature type="transmembrane region" description="Helical" evidence="8">
    <location>
        <begin position="48"/>
        <end position="64"/>
    </location>
</feature>
<dbReference type="Proteomes" id="UP000030652">
    <property type="component" value="Unassembled WGS sequence"/>
</dbReference>
<evidence type="ECO:0000256" key="7">
    <source>
        <dbReference type="ARBA" id="ARBA00023136"/>
    </source>
</evidence>
<proteinExistence type="predicted"/>
<dbReference type="EMBL" id="JRYO01000230">
    <property type="protein sequence ID" value="KHE90858.1"/>
    <property type="molecule type" value="Genomic_DNA"/>
</dbReference>
<dbReference type="InterPro" id="IPR013426">
    <property type="entry name" value="EpsH-like"/>
</dbReference>
<keyword evidence="3" id="KW-0645">Protease</keyword>
<feature type="transmembrane region" description="Helical" evidence="8">
    <location>
        <begin position="193"/>
        <end position="211"/>
    </location>
</feature>